<proteinExistence type="predicted"/>
<accession>A0A1L7XEI1</accession>
<reference evidence="2 3" key="1">
    <citation type="submission" date="2016-03" db="EMBL/GenBank/DDBJ databases">
        <authorList>
            <person name="Ploux O."/>
        </authorList>
    </citation>
    <scope>NUCLEOTIDE SEQUENCE [LARGE SCALE GENOMIC DNA]</scope>
    <source>
        <strain evidence="2 3">UAMH 11012</strain>
    </source>
</reference>
<feature type="compositionally biased region" description="Basic residues" evidence="1">
    <location>
        <begin position="229"/>
        <end position="253"/>
    </location>
</feature>
<name>A0A1L7XEI1_9HELO</name>
<protein>
    <submittedName>
        <fullName evidence="2">Uncharacterized protein</fullName>
    </submittedName>
</protein>
<evidence type="ECO:0000313" key="3">
    <source>
        <dbReference type="Proteomes" id="UP000184330"/>
    </source>
</evidence>
<dbReference type="AlphaFoldDB" id="A0A1L7XEI1"/>
<feature type="compositionally biased region" description="Basic and acidic residues" evidence="1">
    <location>
        <begin position="217"/>
        <end position="228"/>
    </location>
</feature>
<evidence type="ECO:0000256" key="1">
    <source>
        <dbReference type="SAM" id="MobiDB-lite"/>
    </source>
</evidence>
<gene>
    <name evidence="2" type="ORF">PAC_13331</name>
</gene>
<organism evidence="2 3">
    <name type="scientific">Phialocephala subalpina</name>
    <dbReference type="NCBI Taxonomy" id="576137"/>
    <lineage>
        <taxon>Eukaryota</taxon>
        <taxon>Fungi</taxon>
        <taxon>Dikarya</taxon>
        <taxon>Ascomycota</taxon>
        <taxon>Pezizomycotina</taxon>
        <taxon>Leotiomycetes</taxon>
        <taxon>Helotiales</taxon>
        <taxon>Mollisiaceae</taxon>
        <taxon>Phialocephala</taxon>
        <taxon>Phialocephala fortinii species complex</taxon>
    </lineage>
</organism>
<dbReference type="OrthoDB" id="3564274at2759"/>
<feature type="compositionally biased region" description="Basic residues" evidence="1">
    <location>
        <begin position="190"/>
        <end position="205"/>
    </location>
</feature>
<sequence>MFLDSRSKLRGKRSHGLDRGCGHSGGDYELLAHYAALGGGQGQQYGYGREGKVRLDEVPMLRKRRGPRGNMLDRLGGGLLGVQRGELSGMNGEFLGGHGGLGLGSGLGGFHHSGIPAVPGGGFGPFDGGGGHLHGLGCGIDFMGQTHAGQHHQHHGIGGLGGHRMVPELRGRMRGMRGATGMEDFDGSHHQHGPHGHIGHGHVHQNHFGGPHSGTGLEDKFSAMDLNDHRRRPHRHQHRHVHPMPPAGHHHGPAHQCTAQAPASHGSENISRAGHGPNDSECPPPGSNHHRGSRTNSTSAAQSFDMHAMDRPRMPYHYRHPYVEEGEGGSDAELQADMQRRAAMGEVFPASRGWYDGSLMDLYYIQ</sequence>
<dbReference type="Proteomes" id="UP000184330">
    <property type="component" value="Unassembled WGS sequence"/>
</dbReference>
<feature type="compositionally biased region" description="Polar residues" evidence="1">
    <location>
        <begin position="257"/>
        <end position="270"/>
    </location>
</feature>
<keyword evidence="3" id="KW-1185">Reference proteome</keyword>
<evidence type="ECO:0000313" key="2">
    <source>
        <dbReference type="EMBL" id="CZR63434.1"/>
    </source>
</evidence>
<dbReference type="EMBL" id="FJOG01000023">
    <property type="protein sequence ID" value="CZR63434.1"/>
    <property type="molecule type" value="Genomic_DNA"/>
</dbReference>
<feature type="region of interest" description="Disordered" evidence="1">
    <location>
        <begin position="189"/>
        <end position="301"/>
    </location>
</feature>